<evidence type="ECO:0000313" key="1">
    <source>
        <dbReference type="EMBL" id="SOY68789.1"/>
    </source>
</evidence>
<organism evidence="1 2">
    <name type="scientific">Cupriavidus taiwanensis</name>
    <dbReference type="NCBI Taxonomy" id="164546"/>
    <lineage>
        <taxon>Bacteria</taxon>
        <taxon>Pseudomonadati</taxon>
        <taxon>Pseudomonadota</taxon>
        <taxon>Betaproteobacteria</taxon>
        <taxon>Burkholderiales</taxon>
        <taxon>Burkholderiaceae</taxon>
        <taxon>Cupriavidus</taxon>
    </lineage>
</organism>
<accession>A0A975XFS8</accession>
<evidence type="ECO:0000313" key="2">
    <source>
        <dbReference type="Proteomes" id="UP000256297"/>
    </source>
</evidence>
<comment type="caution">
    <text evidence="1">The sequence shown here is derived from an EMBL/GenBank/DDBJ whole genome shotgun (WGS) entry which is preliminary data.</text>
</comment>
<protein>
    <submittedName>
        <fullName evidence="1">Uncharacterized protein</fullName>
    </submittedName>
</protein>
<name>A0A975XFS8_9BURK</name>
<reference evidence="1 2" key="1">
    <citation type="submission" date="2018-01" db="EMBL/GenBank/DDBJ databases">
        <authorList>
            <person name="Clerissi C."/>
        </authorList>
    </citation>
    <scope>NUCLEOTIDE SEQUENCE [LARGE SCALE GENOMIC DNA]</scope>
    <source>
        <strain evidence="1">Cupriavidus taiwanensis STM 3521</strain>
    </source>
</reference>
<dbReference type="Proteomes" id="UP000256297">
    <property type="component" value="Chromosome CBM2589_a"/>
</dbReference>
<gene>
    <name evidence="1" type="ORF">CBM2589_A90259</name>
</gene>
<sequence length="117" mass="12167">MSLAWKRSCAASSRARMRAETLAAGWPAVAPTTSPALLSCARCAASLLVMDAGGGGVNGCAAGVCRIHYMADAVASQPARGMQKDVVVGRIRHNRCAFHEEFVTSLKPATHGADKPT</sequence>
<dbReference type="EMBL" id="OFSP01000039">
    <property type="protein sequence ID" value="SOY68789.1"/>
    <property type="molecule type" value="Genomic_DNA"/>
</dbReference>
<proteinExistence type="predicted"/>
<dbReference type="AlphaFoldDB" id="A0A975XFS8"/>